<proteinExistence type="predicted"/>
<reference evidence="2" key="4">
    <citation type="journal article" date="2013" name="Microbiology">
        <title>An updated metabolic view of the Bacillus subtilis 168 genome.</title>
        <authorList>
            <person name="Belda E."/>
            <person name="Sekowska A."/>
            <person name="Le Fevre F."/>
            <person name="Mornico D."/>
            <person name="Morgat A."/>
            <person name="Ouzounis C."/>
            <person name="Vallenet D."/>
            <person name="Medigue C."/>
            <person name="Danchin A."/>
        </authorList>
    </citation>
    <scope>NUCLEOTIDE SEQUENCE</scope>
    <source>
        <strain evidence="2">168</strain>
    </source>
</reference>
<protein>
    <submittedName>
        <fullName evidence="2">Uncharacterized protein</fullName>
    </submittedName>
</protein>
<keyword evidence="3" id="KW-1185">Reference proteome</keyword>
<dbReference type="AlphaFoldDB" id="A0A2K4Z9M8"/>
<evidence type="ECO:0000313" key="1">
    <source>
        <dbReference type="EMBL" id="QJP90341.1"/>
    </source>
</evidence>
<dbReference type="OrthoDB" id="9856787at2"/>
<dbReference type="RefSeq" id="WP_003227748.1">
    <property type="nucleotide sequence ID" value="NC_000964.3"/>
</dbReference>
<reference evidence="1" key="7">
    <citation type="submission" date="2020-04" db="EMBL/GenBank/DDBJ databases">
        <title>Phage recombination drives evolution of spore-forming Bacilli.</title>
        <authorList>
            <person name="Dragos A."/>
            <person name="Kovacs A.T."/>
        </authorList>
    </citation>
    <scope>NUCLEOTIDE SEQUENCE</scope>
    <source>
        <strain evidence="1">168</strain>
    </source>
</reference>
<dbReference type="EMBL" id="AL009126">
    <property type="protein sequence ID" value="SOX90601.1"/>
    <property type="molecule type" value="Genomic_DNA"/>
</dbReference>
<gene>
    <name evidence="2" type="ORF">BSU_36575</name>
    <name evidence="1" type="ORF">HIR78_21000</name>
</gene>
<dbReference type="RefSeq" id="YP_009514007.1">
    <property type="nucleotide sequence ID" value="NC_000964.3"/>
</dbReference>
<dbReference type="EMBL" id="CP052842">
    <property type="protein sequence ID" value="QJP90341.1"/>
    <property type="molecule type" value="Genomic_DNA"/>
</dbReference>
<dbReference type="InParanoid" id="A0A2K4Z9M8"/>
<reference evidence="2" key="2">
    <citation type="journal article" date="2009" name="Microbiology">
        <title>From a consortium sequence to a unified sequence: the Bacillus subtilis 168 reference genome a decade later.</title>
        <authorList>
            <person name="Barbe V."/>
            <person name="Cruveiller S."/>
            <person name="Kunst F."/>
            <person name="Lenoble P."/>
            <person name="Meurice G."/>
            <person name="Sekowska A."/>
            <person name="Vallenet D."/>
            <person name="Wang T."/>
            <person name="Moszer I."/>
            <person name="Medigue C."/>
            <person name="Danchin A."/>
        </authorList>
    </citation>
    <scope>NUCLEOTIDE SEQUENCE</scope>
    <source>
        <strain evidence="2">168</strain>
    </source>
</reference>
<dbReference type="Proteomes" id="UP000001570">
    <property type="component" value="Chromosome"/>
</dbReference>
<reference evidence="2 3" key="1">
    <citation type="journal article" date="1997" name="Nature">
        <title>The complete genome sequence of the Gram-positive bacterium Bacillus subtilis.</title>
        <authorList>
            <person name="Kunst F."/>
            <person name="Ogasawara N."/>
            <person name="Moszer I."/>
            <person name="Albertini A.M."/>
            <person name="Alloni G."/>
            <person name="Azevedo V."/>
            <person name="Bertero M.G."/>
            <person name="Bessieres P."/>
            <person name="Bolotin A."/>
            <person name="Borchert S."/>
            <person name="Borriss R."/>
            <person name="Boursier L."/>
            <person name="Brans A."/>
            <person name="Braun M."/>
            <person name="Brignell S.C."/>
            <person name="Bron S."/>
            <person name="Brouillet S."/>
            <person name="Bruschi C.V."/>
            <person name="Caldwell B."/>
            <person name="Capuano V."/>
            <person name="Carter N.M."/>
            <person name="Choi S.K."/>
            <person name="Codani J.J."/>
            <person name="Connerton I.F."/>
            <person name="Cummings N.J."/>
            <person name="Daniel R.A."/>
            <person name="Denizot F."/>
            <person name="Devine K.M."/>
            <person name="Dusterhoft A."/>
            <person name="Ehrlich S.D."/>
            <person name="Emmerson P.T."/>
            <person name="Entian K.D."/>
            <person name="Errington J."/>
            <person name="Fabret C."/>
            <person name="Ferrari E."/>
            <person name="Foulger D."/>
            <person name="Fritz C."/>
            <person name="Fujita M."/>
            <person name="Fujita Y."/>
            <person name="Fuma S."/>
            <person name="Galizzi A."/>
            <person name="Galleron N."/>
            <person name="Ghim S.Y."/>
            <person name="Glaser P."/>
            <person name="Goffeau A."/>
            <person name="Golightly E.J."/>
            <person name="Grandi G."/>
            <person name="Guiseppi G."/>
            <person name="Guy B.J."/>
            <person name="Haga K."/>
            <person name="Haiech J."/>
            <person name="Harwood C.R."/>
            <person name="Henaut A."/>
            <person name="Hilbert H."/>
            <person name="Holsappel S."/>
            <person name="Hosono S."/>
            <person name="Hullo M.F."/>
            <person name="Itaya M."/>
            <person name="Jones L."/>
            <person name="Joris B."/>
            <person name="Karamata D."/>
            <person name="Kasahara Y."/>
            <person name="Klaerr-Blanchard M."/>
            <person name="Klein C."/>
            <person name="Kobayashi Y."/>
            <person name="Koetter P."/>
            <person name="Koningstein G."/>
            <person name="Krogh S."/>
            <person name="Kumano M."/>
            <person name="Kurita K."/>
            <person name="Lapidus A."/>
            <person name="Lardinois S."/>
            <person name="Lauber J."/>
            <person name="Lazarevic V."/>
            <person name="Lee S.M."/>
            <person name="Levine A."/>
            <person name="Liu H."/>
            <person name="Masuda S."/>
            <person name="Mauel C."/>
            <person name="Medigue C."/>
            <person name="Medina N."/>
            <person name="Mellado R.P."/>
            <person name="Mizuno M."/>
            <person name="Moestl D."/>
            <person name="Nakai S."/>
            <person name="Noback M."/>
            <person name="Noone D."/>
            <person name="O'Reilly M."/>
            <person name="Ogawa K."/>
            <person name="Ogiwara A."/>
            <person name="Oudega B."/>
            <person name="Park S.H."/>
            <person name="Parro V."/>
            <person name="Pohl T.M."/>
            <person name="Portetelle D."/>
            <person name="Porwollik S."/>
            <person name="Prescott A.M."/>
            <person name="Presecan E."/>
            <person name="Pujic P."/>
            <person name="Purnelle B."/>
            <person name="Rapoport G."/>
            <person name="Rey M."/>
            <person name="Reynolds S."/>
            <person name="Rieger M."/>
            <person name="Rivolta C."/>
            <person name="Rocha E."/>
            <person name="Roche B."/>
            <person name="Rose M."/>
            <person name="Sadaie Y."/>
            <person name="Sato T."/>
            <person name="Scanlan E."/>
            <person name="Schleich S."/>
            <person name="Schroeter R."/>
            <person name="Scoffone F."/>
            <person name="Sekiguchi J."/>
            <person name="Sekowska A."/>
            <person name="Seror S.J."/>
            <person name="Serror P."/>
            <person name="Shin B.S."/>
            <person name="Soldo B."/>
            <person name="Sorokin A."/>
            <person name="Tacconi E."/>
            <person name="Takagi T."/>
            <person name="Takahashi H."/>
            <person name="Takemaru K."/>
            <person name="Takeuchi M."/>
            <person name="Tamakoshi A."/>
            <person name="Tanaka T."/>
            <person name="Terpstra P."/>
            <person name="Tognoni A."/>
            <person name="Tosato V."/>
            <person name="Uchiyama S."/>
            <person name="Vandenbol M."/>
            <person name="Vannier F."/>
            <person name="Vassarotti A."/>
            <person name="Viari A."/>
            <person name="Wambutt R."/>
            <person name="Wedler E."/>
            <person name="Wedler H."/>
            <person name="Weitzenegger T."/>
            <person name="Winters P."/>
            <person name="Wipat A."/>
            <person name="Yamamoto H."/>
            <person name="Yamane K."/>
            <person name="Yasumoto K."/>
            <person name="Yata K."/>
            <person name="Yoshida K."/>
            <person name="Yoshikawa H.F."/>
            <person name="Zumstein E."/>
            <person name="Yoshikawa H."/>
            <person name="Danchin A."/>
        </authorList>
    </citation>
    <scope>NUCLEOTIDE SEQUENCE [LARGE SCALE GENOMIC DNA]</scope>
    <source>
        <strain evidence="2 3">168</strain>
    </source>
</reference>
<evidence type="ECO:0000313" key="2">
    <source>
        <dbReference type="EMBL" id="SOX90601.1"/>
    </source>
</evidence>
<dbReference type="GeneID" id="37862969"/>
<reference evidence="2" key="6">
    <citation type="journal article" date="2018" name="Microb. Biotechnol.">
        <title>Bacillus subtilis, the model Gram-positive bacterium: 20 years of annotation refinement.</title>
        <authorList>
            <person name="Borriss R."/>
            <person name="Danchin A."/>
            <person name="Harwood C.R."/>
            <person name="Medigue C."/>
            <person name="Rocha E.P.C."/>
            <person name="Sekowska A."/>
            <person name="Vallenet D."/>
        </authorList>
    </citation>
    <scope>NUCLEOTIDE SEQUENCE</scope>
    <source>
        <strain evidence="2">168</strain>
    </source>
</reference>
<name>A0A2K4Z9M8_BACSU</name>
<sequence>MNIKKTDEVGINPKPHFLFRVSACKKTHPDRLENLNNPGADLL</sequence>
<reference evidence="2" key="3">
    <citation type="submission" date="2009-01" db="EMBL/GenBank/DDBJ databases">
        <authorList>
            <consortium name="Institut Pasteur and Genoscope"/>
            <person name="Genoscope - C.E.A."/>
        </authorList>
    </citation>
    <scope>NUCLEOTIDE SEQUENCE</scope>
    <source>
        <strain evidence="2">168</strain>
    </source>
</reference>
<organism evidence="2 3">
    <name type="scientific">Bacillus subtilis (strain 168)</name>
    <dbReference type="NCBI Taxonomy" id="224308"/>
    <lineage>
        <taxon>Bacteria</taxon>
        <taxon>Bacillati</taxon>
        <taxon>Bacillota</taxon>
        <taxon>Bacilli</taxon>
        <taxon>Bacillales</taxon>
        <taxon>Bacillaceae</taxon>
        <taxon>Bacillus</taxon>
    </lineage>
</organism>
<dbReference type="EnsemblBacteria" id="SOX90601">
    <property type="protein sequence ID" value="SOX90601"/>
    <property type="gene ID" value="BSU_36575"/>
</dbReference>
<evidence type="ECO:0000313" key="3">
    <source>
        <dbReference type="Proteomes" id="UP000001570"/>
    </source>
</evidence>
<accession>A0A2K4Z9M8</accession>
<reference evidence="2" key="5">
    <citation type="submission" date="2013-01" db="EMBL/GenBank/DDBJ databases">
        <authorList>
            <consortium name="AMAbiotics and Genoscope"/>
            <person name="Genoscope - C.E.A."/>
        </authorList>
    </citation>
    <scope>NUCLEOTIDE SEQUENCE</scope>
    <source>
        <strain evidence="2">168</strain>
    </source>
</reference>